<evidence type="ECO:0000313" key="2">
    <source>
        <dbReference type="Proteomes" id="UP000830431"/>
    </source>
</evidence>
<evidence type="ECO:0000313" key="1">
    <source>
        <dbReference type="EMBL" id="QPL15376.1"/>
    </source>
</evidence>
<organism evidence="1 2">
    <name type="scientific">Hymenopteran anphe-related virus OKIAV71</name>
    <dbReference type="NCBI Taxonomy" id="2792596"/>
    <lineage>
        <taxon>Viruses</taxon>
        <taxon>Riboviria</taxon>
        <taxon>Orthornavirae</taxon>
        <taxon>Negarnaviricota</taxon>
        <taxon>Haploviricotina</taxon>
        <taxon>Monjiviricetes</taxon>
        <taxon>Mononegavirales</taxon>
        <taxon>Xinmoviridae</taxon>
        <taxon>Pelmivirus</taxon>
        <taxon>Pelmivirus eymattense</taxon>
    </lineage>
</organism>
<dbReference type="RefSeq" id="YP_010800932.1">
    <property type="nucleotide sequence ID" value="NC_076922.1"/>
</dbReference>
<name>A0AAE7P8J4_9MONO</name>
<dbReference type="Proteomes" id="UP000830431">
    <property type="component" value="Segment"/>
</dbReference>
<sequence length="444" mass="50656">MQSGNLELTSQQGRLELEEGATVHETLGKLILSPTALNSLEHVTPDRYQSLPKGKEYVYNDFIYEVRGAKLILKSTARRIGLVQAKDYGDIPRVPEGQKIQLPPPKQLLHVYAKIILDAHLEKRVTVPNREVAYWISIFCFHGGSFLDYYADYINDPDESVVVVEGATAQYIEAYRELPSIPAIKRTGSDVRATIHLLLITMKKSFGDSAEQLPEFMKRRMSTIYNSLGVPVGTLCLPDDFFKGQAEIFQLLPKLQRMLFHFAYRYKDESKELGTSLTLLDHAAMGMISQIISFLDAPEKTLAHRNYQILEEAGRFIKAVHKEKQETGCMWPYWRILNPDSTALQNNLFPNLAVASHEYAMRFSDTFKNFKLKVSGAMPGWKKLVNTEDDPTLYTTTERKITDSMREAAHHMGLDIERLKTLESRPKQPIIPPEITQFLAQFNR</sequence>
<dbReference type="KEGG" id="vg:80539599"/>
<dbReference type="InterPro" id="IPR015970">
    <property type="entry name" value="P40_nucleoprot_sub2_BD-vir"/>
</dbReference>
<reference evidence="1" key="2">
    <citation type="submission" date="2020-11" db="EMBL/GenBank/DDBJ databases">
        <authorList>
            <person name="Kafer S."/>
            <person name="Paraskevopoulou S."/>
            <person name="Zirkel F."/>
            <person name="Wieseke N."/>
            <person name="Donath A."/>
            <person name="Petersen M."/>
            <person name="Jones T.C."/>
            <person name="Liu S."/>
            <person name="Zhou X."/>
            <person name="Middendorf M."/>
            <person name="Junglen S."/>
            <person name="Misof B."/>
            <person name="Drosten C."/>
        </authorList>
    </citation>
    <scope>NUCLEOTIDE SEQUENCE</scope>
    <source>
        <strain evidence="1">OKIAV71</strain>
    </source>
</reference>
<protein>
    <submittedName>
        <fullName evidence="1">Nucleoprotein</fullName>
    </submittedName>
</protein>
<proteinExistence type="predicted"/>
<keyword evidence="2" id="KW-1185">Reference proteome</keyword>
<dbReference type="GeneID" id="80539599"/>
<reference evidence="1" key="1">
    <citation type="journal article" date="2019" name="PLoS Pathog.">
        <title>Re-assessing the diversity of negative strand RNA viruses in insects.</title>
        <authorList>
            <person name="Kafer S."/>
            <person name="Paraskevopoulou S."/>
            <person name="Zirkel F."/>
            <person name="Wieseke N."/>
            <person name="Donath A."/>
            <person name="Petersen M."/>
            <person name="Jones T.C."/>
            <person name="Liu S."/>
            <person name="Zhou X."/>
            <person name="Middendorf M."/>
            <person name="Junglen S."/>
            <person name="Misof B."/>
            <person name="Drosten C."/>
        </authorList>
    </citation>
    <scope>NUCLEOTIDE SEQUENCE</scope>
    <source>
        <strain evidence="1">OKIAV71</strain>
    </source>
</reference>
<dbReference type="EMBL" id="MW288226">
    <property type="protein sequence ID" value="QPL15376.1"/>
    <property type="molecule type" value="Viral_cRNA"/>
</dbReference>
<accession>A0AAE7P8J4</accession>
<dbReference type="Gene3D" id="1.10.3050.10">
    <property type="entry name" value="borna disease virus nucleoprotein, domain 2"/>
    <property type="match status" value="1"/>
</dbReference>